<gene>
    <name evidence="1" type="ORF">KIL84_007971</name>
</gene>
<name>A0A9D3X446_9SAUR</name>
<keyword evidence="2" id="KW-1185">Reference proteome</keyword>
<dbReference type="Proteomes" id="UP000827986">
    <property type="component" value="Unassembled WGS sequence"/>
</dbReference>
<reference evidence="1" key="1">
    <citation type="submission" date="2021-09" db="EMBL/GenBank/DDBJ databases">
        <title>The genome of Mauremys mutica provides insights into the evolution of semi-aquatic lifestyle.</title>
        <authorList>
            <person name="Gong S."/>
            <person name="Gao Y."/>
        </authorList>
    </citation>
    <scope>NUCLEOTIDE SEQUENCE</scope>
    <source>
        <strain evidence="1">MM-2020</strain>
        <tissue evidence="1">Muscle</tissue>
    </source>
</reference>
<organism evidence="1 2">
    <name type="scientific">Mauremys mutica</name>
    <name type="common">yellowpond turtle</name>
    <dbReference type="NCBI Taxonomy" id="74926"/>
    <lineage>
        <taxon>Eukaryota</taxon>
        <taxon>Metazoa</taxon>
        <taxon>Chordata</taxon>
        <taxon>Craniata</taxon>
        <taxon>Vertebrata</taxon>
        <taxon>Euteleostomi</taxon>
        <taxon>Archelosauria</taxon>
        <taxon>Testudinata</taxon>
        <taxon>Testudines</taxon>
        <taxon>Cryptodira</taxon>
        <taxon>Durocryptodira</taxon>
        <taxon>Testudinoidea</taxon>
        <taxon>Geoemydidae</taxon>
        <taxon>Geoemydinae</taxon>
        <taxon>Mauremys</taxon>
    </lineage>
</organism>
<dbReference type="EMBL" id="JAHDVG010000483">
    <property type="protein sequence ID" value="KAH1172353.1"/>
    <property type="molecule type" value="Genomic_DNA"/>
</dbReference>
<protein>
    <submittedName>
        <fullName evidence="1">Uncharacterized protein</fullName>
    </submittedName>
</protein>
<evidence type="ECO:0000313" key="1">
    <source>
        <dbReference type="EMBL" id="KAH1172353.1"/>
    </source>
</evidence>
<comment type="caution">
    <text evidence="1">The sequence shown here is derived from an EMBL/GenBank/DDBJ whole genome shotgun (WGS) entry which is preliminary data.</text>
</comment>
<proteinExistence type="predicted"/>
<accession>A0A9D3X446</accession>
<evidence type="ECO:0000313" key="2">
    <source>
        <dbReference type="Proteomes" id="UP000827986"/>
    </source>
</evidence>
<sequence>MISTNKINMFYSVPLPPGLITAIGTRKFQWTNVLAVGLLLLNLQFFMKVCFRGNKPISNPIDVNGEKPPGFEGGCSPLAQPIEYVLSNGRDCPFFEKTEDKEYFLPVV</sequence>
<dbReference type="AlphaFoldDB" id="A0A9D3X446"/>